<sequence length="456" mass="48143">MGTKSAMTRSFARYVSLNVAGMVGMSAYILADTFFIANGVGPDGLVALNFAIVLYTVMQATGLMIGIGGATEFQVRSSRGDALGANRVFTTALGMAGIAAVAFFALVQIFVDPVSTALGADETTHPLTVLYLRTTFAFAPLFLLNNVLLPFVRNDGSPQLSMVAMLVGSFGNIVLDWVLIFGLGWGMFGAAFATGLAPLMSMLVLSLHFLKRRNSFRPVRMRPSLRTAAHIGALGFSSFVVELSGGLVLLVLNLIILNFEGNTGVAAYGVVANFAFVANSLFVGIAQGIQPLASNAYARASASDARSVLKLALITSVAIAAVVYAGVFLCAEPLALAFNRDNDPQLTALAVDGMRIYFLGYFFAGINIVAAAFFSAVEQPARGLMVSLVRGFVAMLSFAFLLAALFGMAGVWSTFPAAELATFALTAVFLVRFSRVLRTWRAFPAEAQGGDGRALS</sequence>
<feature type="transmembrane region" description="Helical" evidence="6">
    <location>
        <begin position="46"/>
        <end position="67"/>
    </location>
</feature>
<organism evidence="7 8">
    <name type="scientific">Paraeggerthella hongkongensis</name>
    <dbReference type="NCBI Taxonomy" id="230658"/>
    <lineage>
        <taxon>Bacteria</taxon>
        <taxon>Bacillati</taxon>
        <taxon>Actinomycetota</taxon>
        <taxon>Coriobacteriia</taxon>
        <taxon>Eggerthellales</taxon>
        <taxon>Eggerthellaceae</taxon>
        <taxon>Paraeggerthella</taxon>
    </lineage>
</organism>
<dbReference type="GO" id="GO:0005886">
    <property type="term" value="C:plasma membrane"/>
    <property type="evidence" value="ECO:0007669"/>
    <property type="project" value="UniProtKB-SubCell"/>
</dbReference>
<feature type="transmembrane region" description="Helical" evidence="6">
    <location>
        <begin position="191"/>
        <end position="210"/>
    </location>
</feature>
<evidence type="ECO:0000256" key="3">
    <source>
        <dbReference type="ARBA" id="ARBA00022692"/>
    </source>
</evidence>
<feature type="transmembrane region" description="Helical" evidence="6">
    <location>
        <begin position="163"/>
        <end position="185"/>
    </location>
</feature>
<name>A0A3N0B366_9ACTN</name>
<evidence type="ECO:0000256" key="6">
    <source>
        <dbReference type="SAM" id="Phobius"/>
    </source>
</evidence>
<dbReference type="CDD" id="cd13143">
    <property type="entry name" value="MATE_MepA_like"/>
    <property type="match status" value="1"/>
</dbReference>
<dbReference type="GO" id="GO:0042910">
    <property type="term" value="F:xenobiotic transmembrane transporter activity"/>
    <property type="evidence" value="ECO:0007669"/>
    <property type="project" value="InterPro"/>
</dbReference>
<keyword evidence="5 6" id="KW-0472">Membrane</keyword>
<keyword evidence="4 6" id="KW-1133">Transmembrane helix</keyword>
<feature type="transmembrane region" description="Helical" evidence="6">
    <location>
        <begin position="12"/>
        <end position="31"/>
    </location>
</feature>
<dbReference type="RefSeq" id="WP_123192603.1">
    <property type="nucleotide sequence ID" value="NZ_QICD01000020.1"/>
</dbReference>
<dbReference type="GO" id="GO:0015297">
    <property type="term" value="F:antiporter activity"/>
    <property type="evidence" value="ECO:0007669"/>
    <property type="project" value="InterPro"/>
</dbReference>
<dbReference type="PANTHER" id="PTHR43823">
    <property type="entry name" value="SPORULATION PROTEIN YKVU"/>
    <property type="match status" value="1"/>
</dbReference>
<feature type="transmembrane region" description="Helical" evidence="6">
    <location>
        <begin position="356"/>
        <end position="376"/>
    </location>
</feature>
<dbReference type="InterPro" id="IPR045070">
    <property type="entry name" value="MATE_MepA-like"/>
</dbReference>
<feature type="transmembrane region" description="Helical" evidence="6">
    <location>
        <begin position="265"/>
        <end position="286"/>
    </location>
</feature>
<proteinExistence type="predicted"/>
<dbReference type="OrthoDB" id="9811110at2"/>
<feature type="transmembrane region" description="Helical" evidence="6">
    <location>
        <begin position="415"/>
        <end position="433"/>
    </location>
</feature>
<dbReference type="EMBL" id="QICD01000020">
    <property type="protein sequence ID" value="RNL41561.1"/>
    <property type="molecule type" value="Genomic_DNA"/>
</dbReference>
<feature type="transmembrane region" description="Helical" evidence="6">
    <location>
        <begin position="307"/>
        <end position="336"/>
    </location>
</feature>
<protein>
    <submittedName>
        <fullName evidence="7">MATE family efflux transporter</fullName>
    </submittedName>
</protein>
<gene>
    <name evidence="7" type="ORF">DMP08_09135</name>
</gene>
<dbReference type="InterPro" id="IPR051327">
    <property type="entry name" value="MATE_MepA_subfamily"/>
</dbReference>
<keyword evidence="2" id="KW-1003">Cell membrane</keyword>
<feature type="transmembrane region" description="Helical" evidence="6">
    <location>
        <begin position="88"/>
        <end position="110"/>
    </location>
</feature>
<comment type="caution">
    <text evidence="7">The sequence shown here is derived from an EMBL/GenBank/DDBJ whole genome shotgun (WGS) entry which is preliminary data.</text>
</comment>
<dbReference type="Proteomes" id="UP000278632">
    <property type="component" value="Unassembled WGS sequence"/>
</dbReference>
<keyword evidence="8" id="KW-1185">Reference proteome</keyword>
<comment type="subcellular location">
    <subcellularLocation>
        <location evidence="1">Cell membrane</location>
        <topology evidence="1">Multi-pass membrane protein</topology>
    </subcellularLocation>
</comment>
<evidence type="ECO:0000313" key="8">
    <source>
        <dbReference type="Proteomes" id="UP000278632"/>
    </source>
</evidence>
<evidence type="ECO:0000256" key="4">
    <source>
        <dbReference type="ARBA" id="ARBA00022989"/>
    </source>
</evidence>
<accession>A0A3N0B366</accession>
<feature type="transmembrane region" description="Helical" evidence="6">
    <location>
        <begin position="388"/>
        <end position="409"/>
    </location>
</feature>
<dbReference type="PANTHER" id="PTHR43823:SF3">
    <property type="entry name" value="MULTIDRUG EXPORT PROTEIN MEPA"/>
    <property type="match status" value="1"/>
</dbReference>
<feature type="transmembrane region" description="Helical" evidence="6">
    <location>
        <begin position="231"/>
        <end position="259"/>
    </location>
</feature>
<dbReference type="Pfam" id="PF01554">
    <property type="entry name" value="MatE"/>
    <property type="match status" value="2"/>
</dbReference>
<evidence type="ECO:0000256" key="5">
    <source>
        <dbReference type="ARBA" id="ARBA00023136"/>
    </source>
</evidence>
<feature type="transmembrane region" description="Helical" evidence="6">
    <location>
        <begin position="130"/>
        <end position="151"/>
    </location>
</feature>
<evidence type="ECO:0000313" key="7">
    <source>
        <dbReference type="EMBL" id="RNL41561.1"/>
    </source>
</evidence>
<evidence type="ECO:0000256" key="2">
    <source>
        <dbReference type="ARBA" id="ARBA00022475"/>
    </source>
</evidence>
<dbReference type="InterPro" id="IPR002528">
    <property type="entry name" value="MATE_fam"/>
</dbReference>
<evidence type="ECO:0000256" key="1">
    <source>
        <dbReference type="ARBA" id="ARBA00004651"/>
    </source>
</evidence>
<dbReference type="AlphaFoldDB" id="A0A3N0B366"/>
<reference evidence="8" key="1">
    <citation type="submission" date="2018-05" db="EMBL/GenBank/DDBJ databases">
        <title>Genome Sequencing of selected type strains of the family Eggerthellaceae.</title>
        <authorList>
            <person name="Danylec N."/>
            <person name="Stoll D.A."/>
            <person name="Doetsch A."/>
            <person name="Huch M."/>
        </authorList>
    </citation>
    <scope>NUCLEOTIDE SEQUENCE [LARGE SCALE GENOMIC DNA]</scope>
    <source>
        <strain evidence="8">DSM 16106</strain>
    </source>
</reference>
<keyword evidence="3 6" id="KW-0812">Transmembrane</keyword>